<evidence type="ECO:0000259" key="1">
    <source>
        <dbReference type="Pfam" id="PF13837"/>
    </source>
</evidence>
<dbReference type="Pfam" id="PF13837">
    <property type="entry name" value="Myb_DNA-bind_4"/>
    <property type="match status" value="1"/>
</dbReference>
<accession>A0A9W4WTL8</accession>
<dbReference type="Proteomes" id="UP001153678">
    <property type="component" value="Unassembled WGS sequence"/>
</dbReference>
<gene>
    <name evidence="2" type="ORF">FWILDA_LOCUS8375</name>
</gene>
<evidence type="ECO:0000313" key="3">
    <source>
        <dbReference type="Proteomes" id="UP001153678"/>
    </source>
</evidence>
<dbReference type="InterPro" id="IPR044822">
    <property type="entry name" value="Myb_DNA-bind_4"/>
</dbReference>
<dbReference type="OrthoDB" id="2320248at2759"/>
<evidence type="ECO:0000313" key="2">
    <source>
        <dbReference type="EMBL" id="CAI2178016.1"/>
    </source>
</evidence>
<reference evidence="2" key="1">
    <citation type="submission" date="2022-08" db="EMBL/GenBank/DDBJ databases">
        <authorList>
            <person name="Kallberg Y."/>
            <person name="Tangrot J."/>
            <person name="Rosling A."/>
        </authorList>
    </citation>
    <scope>NUCLEOTIDE SEQUENCE</scope>
    <source>
        <strain evidence="2">Wild A</strain>
    </source>
</reference>
<dbReference type="Gene3D" id="1.10.10.60">
    <property type="entry name" value="Homeodomain-like"/>
    <property type="match status" value="1"/>
</dbReference>
<protein>
    <submittedName>
        <fullName evidence="2">12921_t:CDS:1</fullName>
    </submittedName>
</protein>
<organism evidence="2 3">
    <name type="scientific">Funneliformis geosporum</name>
    <dbReference type="NCBI Taxonomy" id="1117311"/>
    <lineage>
        <taxon>Eukaryota</taxon>
        <taxon>Fungi</taxon>
        <taxon>Fungi incertae sedis</taxon>
        <taxon>Mucoromycota</taxon>
        <taxon>Glomeromycotina</taxon>
        <taxon>Glomeromycetes</taxon>
        <taxon>Glomerales</taxon>
        <taxon>Glomeraceae</taxon>
        <taxon>Funneliformis</taxon>
    </lineage>
</organism>
<dbReference type="EMBL" id="CAMKVN010001777">
    <property type="protein sequence ID" value="CAI2178016.1"/>
    <property type="molecule type" value="Genomic_DNA"/>
</dbReference>
<feature type="domain" description="Myb/SANT-like DNA-binding" evidence="1">
    <location>
        <begin position="138"/>
        <end position="208"/>
    </location>
</feature>
<name>A0A9W4WTL8_9GLOM</name>
<dbReference type="AlphaFoldDB" id="A0A9W4WTL8"/>
<proteinExistence type="predicted"/>
<comment type="caution">
    <text evidence="2">The sequence shown here is derived from an EMBL/GenBank/DDBJ whole genome shotgun (WGS) entry which is preliminary data.</text>
</comment>
<keyword evidence="3" id="KW-1185">Reference proteome</keyword>
<sequence length="218" mass="25480">MNESDTITKIGFDCSNFDYFKNIEVIRLENGIFKIIPFLTTIQQILGSYLFPSSNGMFHITCEEKLPDRNANQNQKIYIITCTLHDQIENQDAHNNAPFQQDNAFQLINYQNENENFIIQEPYVIPETLDEDNKMTPCKWENKPTKFLLAYLKENNEKVLQLESRGIIANEVRNALWNGASAMLREHNYTYSANQCATKWKNIKQNYHVILFSLIKNV</sequence>